<evidence type="ECO:0000313" key="2">
    <source>
        <dbReference type="EMBL" id="MTE14233.1"/>
    </source>
</evidence>
<gene>
    <name evidence="2" type="ORF">GLP40_15855</name>
</gene>
<proteinExistence type="predicted"/>
<evidence type="ECO:0000313" key="3">
    <source>
        <dbReference type="Proteomes" id="UP000432464"/>
    </source>
</evidence>
<dbReference type="AlphaFoldDB" id="A0A6I3KTU4"/>
<name>A0A6I3KTU4_9NOCA</name>
<protein>
    <submittedName>
        <fullName evidence="2">Uncharacterized protein</fullName>
    </submittedName>
</protein>
<dbReference type="EMBL" id="WMBB01000007">
    <property type="protein sequence ID" value="MTE14233.1"/>
    <property type="molecule type" value="Genomic_DNA"/>
</dbReference>
<comment type="caution">
    <text evidence="2">The sequence shown here is derived from an EMBL/GenBank/DDBJ whole genome shotgun (WGS) entry which is preliminary data.</text>
</comment>
<keyword evidence="3" id="KW-1185">Reference proteome</keyword>
<feature type="region of interest" description="Disordered" evidence="1">
    <location>
        <begin position="1"/>
        <end position="23"/>
    </location>
</feature>
<dbReference type="RefSeq" id="WP_154788713.1">
    <property type="nucleotide sequence ID" value="NZ_WMBB01000007.1"/>
</dbReference>
<organism evidence="2 3">
    <name type="scientific">Nocardia aurantiaca</name>
    <dbReference type="NCBI Taxonomy" id="2675850"/>
    <lineage>
        <taxon>Bacteria</taxon>
        <taxon>Bacillati</taxon>
        <taxon>Actinomycetota</taxon>
        <taxon>Actinomycetes</taxon>
        <taxon>Mycobacteriales</taxon>
        <taxon>Nocardiaceae</taxon>
        <taxon>Nocardia</taxon>
    </lineage>
</organism>
<dbReference type="Proteomes" id="UP000432464">
    <property type="component" value="Unassembled WGS sequence"/>
</dbReference>
<reference evidence="2 3" key="1">
    <citation type="submission" date="2019-11" db="EMBL/GenBank/DDBJ databases">
        <title>Nocardia sp. nov. CT2-14 isolated from soil.</title>
        <authorList>
            <person name="Kanchanasin P."/>
            <person name="Tanasupawat S."/>
            <person name="Yuki M."/>
            <person name="Kudo T."/>
        </authorList>
    </citation>
    <scope>NUCLEOTIDE SEQUENCE [LARGE SCALE GENOMIC DNA]</scope>
    <source>
        <strain evidence="2 3">CT2-14</strain>
    </source>
</reference>
<evidence type="ECO:0000256" key="1">
    <source>
        <dbReference type="SAM" id="MobiDB-lite"/>
    </source>
</evidence>
<accession>A0A6I3KTU4</accession>
<sequence>MSTTISNGFPPLRPSSGRSLWRNGPALPELAGVAPVMAALIPGAAQRDQSRPLPAGSAADTL</sequence>